<evidence type="ECO:0000313" key="2">
    <source>
        <dbReference type="Proteomes" id="UP001501844"/>
    </source>
</evidence>
<organism evidence="1 2">
    <name type="scientific">Nibribacter koreensis</name>
    <dbReference type="NCBI Taxonomy" id="1084519"/>
    <lineage>
        <taxon>Bacteria</taxon>
        <taxon>Pseudomonadati</taxon>
        <taxon>Bacteroidota</taxon>
        <taxon>Cytophagia</taxon>
        <taxon>Cytophagales</taxon>
        <taxon>Hymenobacteraceae</taxon>
        <taxon>Nibribacter</taxon>
    </lineage>
</organism>
<sequence>MLGLAGCQSKTSTEITAPDTATTMDTAANPVAVTDASARVLQQDTLNAVQDEVVKKSSAEELAGFKVMFQAFNQSIQNGDAQAFNQYLDPVHGLYIIDTPGAMPQFTKVTDIRQYKRFYQNLPFFTIKEYFKRCDLQEIAALPKVTCEGEEPYTQKGCFVADADAFRKNTAYQYTELPDAEKKTIAQIQLLVDKTVLHTASGFKFHFAQINGQWRVLFIDLMIPCSA</sequence>
<protein>
    <submittedName>
        <fullName evidence="1">Uncharacterized protein</fullName>
    </submittedName>
</protein>
<dbReference type="Proteomes" id="UP001501844">
    <property type="component" value="Unassembled WGS sequence"/>
</dbReference>
<comment type="caution">
    <text evidence="1">The sequence shown here is derived from an EMBL/GenBank/DDBJ whole genome shotgun (WGS) entry which is preliminary data.</text>
</comment>
<proteinExistence type="predicted"/>
<gene>
    <name evidence="1" type="ORF">GCM10023183_31730</name>
</gene>
<reference evidence="2" key="1">
    <citation type="journal article" date="2019" name="Int. J. Syst. Evol. Microbiol.">
        <title>The Global Catalogue of Microorganisms (GCM) 10K type strain sequencing project: providing services to taxonomists for standard genome sequencing and annotation.</title>
        <authorList>
            <consortium name="The Broad Institute Genomics Platform"/>
            <consortium name="The Broad Institute Genome Sequencing Center for Infectious Disease"/>
            <person name="Wu L."/>
            <person name="Ma J."/>
        </authorList>
    </citation>
    <scope>NUCLEOTIDE SEQUENCE [LARGE SCALE GENOMIC DNA]</scope>
    <source>
        <strain evidence="2">JCM 17917</strain>
    </source>
</reference>
<evidence type="ECO:0000313" key="1">
    <source>
        <dbReference type="EMBL" id="GAA4312597.1"/>
    </source>
</evidence>
<keyword evidence="2" id="KW-1185">Reference proteome</keyword>
<dbReference type="EMBL" id="BAABGX010000003">
    <property type="protein sequence ID" value="GAA4312597.1"/>
    <property type="molecule type" value="Genomic_DNA"/>
</dbReference>
<accession>A0ABP8FWQ1</accession>
<name>A0ABP8FWQ1_9BACT</name>